<dbReference type="EC" id="2.1.1.-" evidence="6"/>
<dbReference type="GO" id="GO:0008168">
    <property type="term" value="F:methyltransferase activity"/>
    <property type="evidence" value="ECO:0007669"/>
    <property type="project" value="UniProtKB-KW"/>
</dbReference>
<keyword evidence="2 6" id="KW-0698">rRNA processing</keyword>
<keyword evidence="5 6" id="KW-0949">S-adenosyl-L-methionine</keyword>
<keyword evidence="8" id="KW-1185">Reference proteome</keyword>
<dbReference type="GO" id="GO:0032259">
    <property type="term" value="P:methylation"/>
    <property type="evidence" value="ECO:0007669"/>
    <property type="project" value="UniProtKB-KW"/>
</dbReference>
<dbReference type="Proteomes" id="UP001595805">
    <property type="component" value="Unassembled WGS sequence"/>
</dbReference>
<evidence type="ECO:0000256" key="4">
    <source>
        <dbReference type="ARBA" id="ARBA00022679"/>
    </source>
</evidence>
<dbReference type="NCBIfam" id="TIGR00138">
    <property type="entry name" value="rsmG_gidB"/>
    <property type="match status" value="1"/>
</dbReference>
<comment type="caution">
    <text evidence="6">Lacks conserved residue(s) required for the propagation of feature annotation.</text>
</comment>
<gene>
    <name evidence="6 7" type="primary">rsmG</name>
    <name evidence="7" type="ORF">ACFOSV_03490</name>
</gene>
<dbReference type="PIRSF" id="PIRSF003078">
    <property type="entry name" value="GidB"/>
    <property type="match status" value="1"/>
</dbReference>
<dbReference type="InterPro" id="IPR003682">
    <property type="entry name" value="rRNA_ssu_MeTfrase_G"/>
</dbReference>
<dbReference type="HAMAP" id="MF_00074">
    <property type="entry name" value="16SrRNA_methyltr_G"/>
    <property type="match status" value="1"/>
</dbReference>
<feature type="binding site" evidence="6">
    <location>
        <position position="80"/>
    </location>
    <ligand>
        <name>S-adenosyl-L-methionine</name>
        <dbReference type="ChEBI" id="CHEBI:59789"/>
    </ligand>
</feature>
<comment type="similarity">
    <text evidence="6">Belongs to the methyltransferase superfamily. RNA methyltransferase RsmG family.</text>
</comment>
<dbReference type="PANTHER" id="PTHR31760:SF0">
    <property type="entry name" value="S-ADENOSYL-L-METHIONINE-DEPENDENT METHYLTRANSFERASES SUPERFAMILY PROTEIN"/>
    <property type="match status" value="1"/>
</dbReference>
<dbReference type="Pfam" id="PF02527">
    <property type="entry name" value="GidB"/>
    <property type="match status" value="1"/>
</dbReference>
<accession>A0ABV8ANN1</accession>
<evidence type="ECO:0000256" key="2">
    <source>
        <dbReference type="ARBA" id="ARBA00022552"/>
    </source>
</evidence>
<protein>
    <recommendedName>
        <fullName evidence="6">Ribosomal RNA small subunit methyltransferase G</fullName>
        <ecNumber evidence="6">2.1.1.-</ecNumber>
    </recommendedName>
    <alternativeName>
        <fullName evidence="6">16S rRNA 7-methylguanosine methyltransferase</fullName>
        <shortName evidence="6">16S rRNA m7G methyltransferase</shortName>
    </alternativeName>
</protein>
<dbReference type="CDD" id="cd02440">
    <property type="entry name" value="AdoMet_MTases"/>
    <property type="match status" value="1"/>
</dbReference>
<dbReference type="InterPro" id="IPR029063">
    <property type="entry name" value="SAM-dependent_MTases_sf"/>
</dbReference>
<reference evidence="8" key="1">
    <citation type="journal article" date="2019" name="Int. J. Syst. Evol. Microbiol.">
        <title>The Global Catalogue of Microorganisms (GCM) 10K type strain sequencing project: providing services to taxonomists for standard genome sequencing and annotation.</title>
        <authorList>
            <consortium name="The Broad Institute Genomics Platform"/>
            <consortium name="The Broad Institute Genome Sequencing Center for Infectious Disease"/>
            <person name="Wu L."/>
            <person name="Ma J."/>
        </authorList>
    </citation>
    <scope>NUCLEOTIDE SEQUENCE [LARGE SCALE GENOMIC DNA]</scope>
    <source>
        <strain evidence="8">CCUG 60523</strain>
    </source>
</reference>
<dbReference type="EMBL" id="JBHRZS010000003">
    <property type="protein sequence ID" value="MFC3879220.1"/>
    <property type="molecule type" value="Genomic_DNA"/>
</dbReference>
<feature type="binding site" evidence="6">
    <location>
        <position position="75"/>
    </location>
    <ligand>
        <name>S-adenosyl-L-methionine</name>
        <dbReference type="ChEBI" id="CHEBI:59789"/>
    </ligand>
</feature>
<dbReference type="SUPFAM" id="SSF53335">
    <property type="entry name" value="S-adenosyl-L-methionine-dependent methyltransferases"/>
    <property type="match status" value="1"/>
</dbReference>
<proteinExistence type="inferred from homology"/>
<evidence type="ECO:0000313" key="7">
    <source>
        <dbReference type="EMBL" id="MFC3879220.1"/>
    </source>
</evidence>
<keyword evidence="4 6" id="KW-0808">Transferase</keyword>
<evidence type="ECO:0000256" key="1">
    <source>
        <dbReference type="ARBA" id="ARBA00022490"/>
    </source>
</evidence>
<dbReference type="Gene3D" id="3.40.50.150">
    <property type="entry name" value="Vaccinia Virus protein VP39"/>
    <property type="match status" value="1"/>
</dbReference>
<comment type="caution">
    <text evidence="7">The sequence shown here is derived from an EMBL/GenBank/DDBJ whole genome shotgun (WGS) entry which is preliminary data.</text>
</comment>
<dbReference type="RefSeq" id="WP_377903436.1">
    <property type="nucleotide sequence ID" value="NZ_JBHRZS010000003.1"/>
</dbReference>
<sequence length="214" mass="25083">MNSGTQLIQSYFPELTEKQLIQFDQLQELYEDWNSKINVISRKDMEQFYTRHVLHSLGIAKVISFQPGTIILDIGTGGGFPGIPLAILFPDTHFHLVDSIGKKITVVKDVTRTLKLPNVEAQQARAEELVRKYDFVISRAVTRMINFYPWVKGKIKREDFNEFQNGILYLKGGEVDEEMEELDKSYVVYHLDDYFKEDFFETKKVIYMPWEDKR</sequence>
<keyword evidence="3 6" id="KW-0489">Methyltransferase</keyword>
<feature type="binding site" evidence="6">
    <location>
        <position position="139"/>
    </location>
    <ligand>
        <name>S-adenosyl-L-methionine</name>
        <dbReference type="ChEBI" id="CHEBI:59789"/>
    </ligand>
</feature>
<evidence type="ECO:0000256" key="5">
    <source>
        <dbReference type="ARBA" id="ARBA00022691"/>
    </source>
</evidence>
<organism evidence="7 8">
    <name type="scientific">Algoriphagus namhaensis</name>
    <dbReference type="NCBI Taxonomy" id="915353"/>
    <lineage>
        <taxon>Bacteria</taxon>
        <taxon>Pseudomonadati</taxon>
        <taxon>Bacteroidota</taxon>
        <taxon>Cytophagia</taxon>
        <taxon>Cytophagales</taxon>
        <taxon>Cyclobacteriaceae</taxon>
        <taxon>Algoriphagus</taxon>
    </lineage>
</organism>
<feature type="binding site" evidence="6">
    <location>
        <begin position="126"/>
        <end position="127"/>
    </location>
    <ligand>
        <name>S-adenosyl-L-methionine</name>
        <dbReference type="ChEBI" id="CHEBI:59789"/>
    </ligand>
</feature>
<name>A0ABV8ANN1_9BACT</name>
<evidence type="ECO:0000313" key="8">
    <source>
        <dbReference type="Proteomes" id="UP001595805"/>
    </source>
</evidence>
<evidence type="ECO:0000256" key="6">
    <source>
        <dbReference type="HAMAP-Rule" id="MF_00074"/>
    </source>
</evidence>
<comment type="function">
    <text evidence="6">Specifically methylates the N7 position of a guanine in 16S rRNA.</text>
</comment>
<keyword evidence="1 6" id="KW-0963">Cytoplasm</keyword>
<comment type="subcellular location">
    <subcellularLocation>
        <location evidence="6">Cytoplasm</location>
    </subcellularLocation>
</comment>
<evidence type="ECO:0000256" key="3">
    <source>
        <dbReference type="ARBA" id="ARBA00022603"/>
    </source>
</evidence>
<dbReference type="PANTHER" id="PTHR31760">
    <property type="entry name" value="S-ADENOSYL-L-METHIONINE-DEPENDENT METHYLTRANSFERASES SUPERFAMILY PROTEIN"/>
    <property type="match status" value="1"/>
</dbReference>